<dbReference type="PROSITE" id="PS50011">
    <property type="entry name" value="PROTEIN_KINASE_DOM"/>
    <property type="match status" value="1"/>
</dbReference>
<evidence type="ECO:0000313" key="10">
    <source>
        <dbReference type="Ensembl" id="ENSRNOP00000072103.2"/>
    </source>
</evidence>
<dbReference type="STRING" id="10116.ENSRNOP00000072103"/>
<comment type="similarity">
    <text evidence="7">Belongs to the protein kinase superfamily.</text>
</comment>
<dbReference type="OrthoDB" id="10252171at2759"/>
<name>A0A0G2K247_RAT</name>
<dbReference type="InterPro" id="IPR011009">
    <property type="entry name" value="Kinase-like_dom_sf"/>
</dbReference>
<feature type="domain" description="Protein kinase" evidence="9">
    <location>
        <begin position="49"/>
        <end position="296"/>
    </location>
</feature>
<dbReference type="RGD" id="1564076">
    <property type="gene designation" value="Prkx"/>
</dbReference>
<evidence type="ECO:0000256" key="8">
    <source>
        <dbReference type="SAM" id="MobiDB-lite"/>
    </source>
</evidence>
<dbReference type="OMA" id="CFDDYPE"/>
<dbReference type="GeneTree" id="ENSGT00940000159832"/>
<feature type="region of interest" description="Disordered" evidence="8">
    <location>
        <begin position="1"/>
        <end position="48"/>
    </location>
</feature>
<dbReference type="eggNOG" id="KOG0616">
    <property type="taxonomic scope" value="Eukaryota"/>
</dbReference>
<evidence type="ECO:0000313" key="12">
    <source>
        <dbReference type="RGD" id="1564076"/>
    </source>
</evidence>
<evidence type="ECO:0000256" key="7">
    <source>
        <dbReference type="RuleBase" id="RU000304"/>
    </source>
</evidence>
<gene>
    <name evidence="10 12" type="primary">Prkx</name>
</gene>
<evidence type="ECO:0000256" key="3">
    <source>
        <dbReference type="ARBA" id="ARBA00022741"/>
    </source>
</evidence>
<dbReference type="SMART" id="SM00220">
    <property type="entry name" value="S_TKc"/>
    <property type="match status" value="1"/>
</dbReference>
<dbReference type="PROSITE" id="PS00107">
    <property type="entry name" value="PROTEIN_KINASE_ATP"/>
    <property type="match status" value="1"/>
</dbReference>
<sequence>MEPPACAEAAVKDPAARDHDPVDAKISAPAADPLPRTSSQKEGHSLQDWDTIATVGTGTFGRVNLVKEKTGRRYCALKIMSIPDVIRLKQEQHVQNEKAVLKEINHPFLIKLLWTDHDNRFLYMLMEFVPGGELFTYLRNRGRFSSVAAIFYATEIVCAIEYLHSKEIVYRDLKPENILLDREGHIKLTDFGFAKKLVDRTWTLCGTPEYLAPEVIQSKGHGRAVDWWALGILIFEMLSGFPPFFDDNPFGIYQKILACKIDFPRQLDFTSKDLIKKLLVVDRTRRLGNMKCVCFLSRMGQKTSSGTGGSEVWSGSPCHRGNLSHPLCPSYPVMVTSPTLRLIQRVSWTRLLLYLMKIWKHSKISEDENSCLQEVCEDIHTTLMTRTVLLLYPFLAVKLEGLVCVCGCVYASSCNVNTIHHPWDPASFQQLETCPVKISQKLLNCRFSPSS</sequence>
<dbReference type="InterPro" id="IPR017441">
    <property type="entry name" value="Protein_kinase_ATP_BS"/>
</dbReference>
<feature type="binding site" evidence="6">
    <location>
        <position position="78"/>
    </location>
    <ligand>
        <name>ATP</name>
        <dbReference type="ChEBI" id="CHEBI:30616"/>
    </ligand>
</feature>
<evidence type="ECO:0000256" key="6">
    <source>
        <dbReference type="PROSITE-ProRule" id="PRU10141"/>
    </source>
</evidence>
<organism evidence="10 11">
    <name type="scientific">Rattus norvegicus</name>
    <name type="common">Rat</name>
    <dbReference type="NCBI Taxonomy" id="10116"/>
    <lineage>
        <taxon>Eukaryota</taxon>
        <taxon>Metazoa</taxon>
        <taxon>Chordata</taxon>
        <taxon>Craniata</taxon>
        <taxon>Vertebrata</taxon>
        <taxon>Euteleostomi</taxon>
        <taxon>Mammalia</taxon>
        <taxon>Eutheria</taxon>
        <taxon>Euarchontoglires</taxon>
        <taxon>Glires</taxon>
        <taxon>Rodentia</taxon>
        <taxon>Myomorpha</taxon>
        <taxon>Muroidea</taxon>
        <taxon>Muridae</taxon>
        <taxon>Murinae</taxon>
        <taxon>Rattus</taxon>
    </lineage>
</organism>
<evidence type="ECO:0000259" key="9">
    <source>
        <dbReference type="PROSITE" id="PS50011"/>
    </source>
</evidence>
<evidence type="ECO:0000256" key="5">
    <source>
        <dbReference type="ARBA" id="ARBA00022840"/>
    </source>
</evidence>
<dbReference type="PROSITE" id="PS00108">
    <property type="entry name" value="PROTEIN_KINASE_ST"/>
    <property type="match status" value="1"/>
</dbReference>
<evidence type="ECO:0000256" key="2">
    <source>
        <dbReference type="ARBA" id="ARBA00022679"/>
    </source>
</evidence>
<accession>A0A0G2K247</accession>
<protein>
    <submittedName>
        <fullName evidence="10">Protein kinase cAMP-dependent X-linked catalytic subunit</fullName>
    </submittedName>
</protein>
<dbReference type="PANTHER" id="PTHR24353:SF37">
    <property type="entry name" value="CAMP-DEPENDENT PROTEIN KINASE CATALYTIC SUBUNIT PRKX"/>
    <property type="match status" value="1"/>
</dbReference>
<dbReference type="HOGENOM" id="CLU_000288_63_5_1"/>
<keyword evidence="4" id="KW-0418">Kinase</keyword>
<dbReference type="InterPro" id="IPR008271">
    <property type="entry name" value="Ser/Thr_kinase_AS"/>
</dbReference>
<keyword evidence="1 7" id="KW-0723">Serine/threonine-protein kinase</keyword>
<keyword evidence="11" id="KW-1185">Reference proteome</keyword>
<keyword evidence="5 6" id="KW-0067">ATP-binding</keyword>
<dbReference type="Ensembl" id="ENSRNOT00000090932.4">
    <property type="protein sequence ID" value="ENSRNOP00000072103.2"/>
    <property type="gene ID" value="ENSRNOG00000060168.4"/>
</dbReference>
<dbReference type="Pfam" id="PF00069">
    <property type="entry name" value="Pkinase"/>
    <property type="match status" value="1"/>
</dbReference>
<reference evidence="10" key="3">
    <citation type="submission" date="2025-09" db="UniProtKB">
        <authorList>
            <consortium name="Ensembl"/>
        </authorList>
    </citation>
    <scope>IDENTIFICATION</scope>
    <source>
        <strain evidence="10">Brown Norway</strain>
    </source>
</reference>
<feature type="compositionally biased region" description="Basic and acidic residues" evidence="8">
    <location>
        <begin position="10"/>
        <end position="23"/>
    </location>
</feature>
<evidence type="ECO:0000256" key="1">
    <source>
        <dbReference type="ARBA" id="ARBA00022527"/>
    </source>
</evidence>
<evidence type="ECO:0000256" key="4">
    <source>
        <dbReference type="ARBA" id="ARBA00022777"/>
    </source>
</evidence>
<dbReference type="PANTHER" id="PTHR24353">
    <property type="entry name" value="CYCLIC NUCLEOTIDE-DEPENDENT PROTEIN KINASE"/>
    <property type="match status" value="1"/>
</dbReference>
<reference evidence="10" key="1">
    <citation type="submission" date="2024-01" db="EMBL/GenBank/DDBJ databases">
        <title>GRCr8: a new rat reference genome assembly contstructed from accurate long reads and long range scaffolding.</title>
        <authorList>
            <person name="Doris P.A."/>
            <person name="Kalbfleisch T."/>
            <person name="Li K."/>
            <person name="Howe K."/>
            <person name="Wood J."/>
        </authorList>
    </citation>
    <scope>NUCLEOTIDE SEQUENCE [LARGE SCALE GENOMIC DNA]</scope>
    <source>
        <strain evidence="10">Brown Norway</strain>
    </source>
</reference>
<dbReference type="Gene3D" id="1.10.510.10">
    <property type="entry name" value="Transferase(Phosphotransferase) domain 1"/>
    <property type="match status" value="1"/>
</dbReference>
<proteinExistence type="inferred from homology"/>
<reference evidence="10" key="2">
    <citation type="submission" date="2025-08" db="UniProtKB">
        <authorList>
            <consortium name="Ensembl"/>
        </authorList>
    </citation>
    <scope>IDENTIFICATION</scope>
    <source>
        <strain evidence="10">Brown Norway</strain>
    </source>
</reference>
<dbReference type="Bgee" id="ENSRNOG00000060168">
    <property type="expression patterns" value="Expressed in esophagus and 20 other cell types or tissues"/>
</dbReference>
<keyword evidence="3 6" id="KW-0547">Nucleotide-binding</keyword>
<dbReference type="PaxDb" id="10116-ENSRNOP00000004920"/>
<dbReference type="InterPro" id="IPR000719">
    <property type="entry name" value="Prot_kinase_dom"/>
</dbReference>
<dbReference type="Proteomes" id="UP000002494">
    <property type="component" value="Chromosome X"/>
</dbReference>
<evidence type="ECO:0000313" key="11">
    <source>
        <dbReference type="Proteomes" id="UP000002494"/>
    </source>
</evidence>
<keyword evidence="2" id="KW-0808">Transferase</keyword>
<dbReference type="SUPFAM" id="SSF56112">
    <property type="entry name" value="Protein kinase-like (PK-like)"/>
    <property type="match status" value="1"/>
</dbReference>
<dbReference type="Gene3D" id="3.30.200.20">
    <property type="entry name" value="Phosphorylase Kinase, domain 1"/>
    <property type="match status" value="1"/>
</dbReference>